<feature type="compositionally biased region" description="Basic and acidic residues" evidence="1">
    <location>
        <begin position="146"/>
        <end position="158"/>
    </location>
</feature>
<dbReference type="Proteomes" id="UP001295684">
    <property type="component" value="Unassembled WGS sequence"/>
</dbReference>
<feature type="region of interest" description="Disordered" evidence="1">
    <location>
        <begin position="1"/>
        <end position="23"/>
    </location>
</feature>
<evidence type="ECO:0000256" key="1">
    <source>
        <dbReference type="SAM" id="MobiDB-lite"/>
    </source>
</evidence>
<name>A0AAD2D858_EUPCR</name>
<keyword evidence="3" id="KW-1185">Reference proteome</keyword>
<dbReference type="EMBL" id="CAMPGE010025305">
    <property type="protein sequence ID" value="CAI2383076.1"/>
    <property type="molecule type" value="Genomic_DNA"/>
</dbReference>
<dbReference type="AlphaFoldDB" id="A0AAD2D858"/>
<evidence type="ECO:0000313" key="3">
    <source>
        <dbReference type="Proteomes" id="UP001295684"/>
    </source>
</evidence>
<comment type="caution">
    <text evidence="2">The sequence shown here is derived from an EMBL/GenBank/DDBJ whole genome shotgun (WGS) entry which is preliminary data.</text>
</comment>
<sequence length="446" mass="51082">MMNSLDPSNPASQPVHSPKKSFLTPQMAKNITINSLKPLGYKKDSGKVWFFQKFYKKLNEKNGCDANQDRIPIGTKIKIMQENSKIDVNKGRNKKNHLKNALLGSHDFNSIYFSSKWSHELHKAPSARDSCSQVSPARPIGSSGYNKHELTHKEKSSVKKIEKRIQHLLGEECVSTGHHLLTDGKSAEKAKTKLKEFANDYISQEAAKSAARRNPPSISKPTYLPELKQIRKWPKKYSKKALILKIKNTLEDDNLNLDASISRSETKQRGRSSMLSFLPTRASLKDQKNLALLRTRGPKKIQNNKESTQVIDDKETCLGRLQRIQRDIDLRLDTNLSFISNSQPNLISPQRDFTPMASCTSTLDFISQDLKTLKHNREKTKLIMSKQKLHSKSYKAKVKPHEHRNSLNSVFKSFHNTKNAKLPATKIIRFRKRERKQIHQKDELNE</sequence>
<protein>
    <submittedName>
        <fullName evidence="2">Uncharacterized protein</fullName>
    </submittedName>
</protein>
<feature type="region of interest" description="Disordered" evidence="1">
    <location>
        <begin position="126"/>
        <end position="158"/>
    </location>
</feature>
<gene>
    <name evidence="2" type="ORF">ECRASSUSDP1_LOCUS24567</name>
</gene>
<organism evidence="2 3">
    <name type="scientific">Euplotes crassus</name>
    <dbReference type="NCBI Taxonomy" id="5936"/>
    <lineage>
        <taxon>Eukaryota</taxon>
        <taxon>Sar</taxon>
        <taxon>Alveolata</taxon>
        <taxon>Ciliophora</taxon>
        <taxon>Intramacronucleata</taxon>
        <taxon>Spirotrichea</taxon>
        <taxon>Hypotrichia</taxon>
        <taxon>Euplotida</taxon>
        <taxon>Euplotidae</taxon>
        <taxon>Moneuplotes</taxon>
    </lineage>
</organism>
<proteinExistence type="predicted"/>
<reference evidence="2" key="1">
    <citation type="submission" date="2023-07" db="EMBL/GenBank/DDBJ databases">
        <authorList>
            <consortium name="AG Swart"/>
            <person name="Singh M."/>
            <person name="Singh A."/>
            <person name="Seah K."/>
            <person name="Emmerich C."/>
        </authorList>
    </citation>
    <scope>NUCLEOTIDE SEQUENCE</scope>
    <source>
        <strain evidence="2">DP1</strain>
    </source>
</reference>
<accession>A0AAD2D858</accession>
<feature type="compositionally biased region" description="Polar residues" evidence="1">
    <location>
        <begin position="1"/>
        <end position="15"/>
    </location>
</feature>
<evidence type="ECO:0000313" key="2">
    <source>
        <dbReference type="EMBL" id="CAI2383076.1"/>
    </source>
</evidence>